<protein>
    <submittedName>
        <fullName evidence="10">Spore gernimation protein</fullName>
    </submittedName>
</protein>
<dbReference type="STRING" id="1794912.AXX12_01625"/>
<keyword evidence="3" id="KW-0309">Germination</keyword>
<evidence type="ECO:0000256" key="7">
    <source>
        <dbReference type="ARBA" id="ARBA00023288"/>
    </source>
</evidence>
<reference evidence="10 11" key="1">
    <citation type="submission" date="2016-02" db="EMBL/GenBank/DDBJ databases">
        <title>Anaerosporomusa subterraneum gen. nov., sp. nov., a spore-forming obligate anaerobe isolated from saprolite.</title>
        <authorList>
            <person name="Choi J.K."/>
            <person name="Shah M."/>
            <person name="Yee N."/>
        </authorList>
    </citation>
    <scope>NUCLEOTIDE SEQUENCE [LARGE SCALE GENOMIC DNA]</scope>
    <source>
        <strain evidence="10 11">RU4</strain>
    </source>
</reference>
<keyword evidence="5" id="KW-0472">Membrane</keyword>
<comment type="caution">
    <text evidence="10">The sequence shown here is derived from an EMBL/GenBank/DDBJ whole genome shotgun (WGS) entry which is preliminary data.</text>
</comment>
<evidence type="ECO:0000256" key="3">
    <source>
        <dbReference type="ARBA" id="ARBA00022544"/>
    </source>
</evidence>
<dbReference type="Proteomes" id="UP000076268">
    <property type="component" value="Unassembled WGS sequence"/>
</dbReference>
<dbReference type="OrthoDB" id="9816067at2"/>
<evidence type="ECO:0000256" key="4">
    <source>
        <dbReference type="ARBA" id="ARBA00022729"/>
    </source>
</evidence>
<name>A0A154BWG7_ANASB</name>
<feature type="domain" description="Spore germination protein N-terminal" evidence="9">
    <location>
        <begin position="8"/>
        <end position="204"/>
    </location>
</feature>
<dbReference type="Gene3D" id="3.30.300.210">
    <property type="entry name" value="Nutrient germinant receptor protein C, domain 3"/>
    <property type="match status" value="1"/>
</dbReference>
<accession>A0A154BWG7</accession>
<dbReference type="InterPro" id="IPR057336">
    <property type="entry name" value="GerAC_N"/>
</dbReference>
<sequence>MILTGCWDQRELQDRGFVLASAIDANDESSSSLKQQRIESFAYPHGGSPYRLSLQMLRLGGQTSEEGSKKSNGGKTYVLSNTGHSLFEMARDMWGQSSKALWFEHQQAIIISEAALKHAGLAHFLDFFQRDSEMRWRTRIYITPGKARPLLEYEPPSGEPGGLFFTALSRQYGKDPHLPTFRTDLGFTTFDLDNGSDIILPRIEMVDNDVKVNGAALFKKDRLVGYIDEYAVKGQKYILGMEKSALITFECPLHPGGVTVFELYRHHTVLTPHVEGDSIYFTLDIAMRGNLGEATCALKHNTTGRQYQEDARQMFAQEVKRNIEYGRKTAQDLGVDVLNYSRLLKAKEPKTWEKIKDRWDEIFPTIPLIVSVNITILNVGEHQ</sequence>
<dbReference type="AlphaFoldDB" id="A0A154BWG7"/>
<comment type="similarity">
    <text evidence="2">Belongs to the GerABKC lipoprotein family.</text>
</comment>
<keyword evidence="6" id="KW-0564">Palmitate</keyword>
<evidence type="ECO:0000256" key="1">
    <source>
        <dbReference type="ARBA" id="ARBA00004635"/>
    </source>
</evidence>
<gene>
    <name evidence="10" type="ORF">AXX12_01625</name>
</gene>
<dbReference type="GO" id="GO:0016020">
    <property type="term" value="C:membrane"/>
    <property type="evidence" value="ECO:0007669"/>
    <property type="project" value="UniProtKB-SubCell"/>
</dbReference>
<evidence type="ECO:0000313" key="11">
    <source>
        <dbReference type="Proteomes" id="UP000076268"/>
    </source>
</evidence>
<evidence type="ECO:0000256" key="2">
    <source>
        <dbReference type="ARBA" id="ARBA00007886"/>
    </source>
</evidence>
<feature type="domain" description="Spore germination GerAC-like C-terminal" evidence="8">
    <location>
        <begin position="213"/>
        <end position="380"/>
    </location>
</feature>
<organism evidence="10 11">
    <name type="scientific">Anaerosporomusa subterranea</name>
    <dbReference type="NCBI Taxonomy" id="1794912"/>
    <lineage>
        <taxon>Bacteria</taxon>
        <taxon>Bacillati</taxon>
        <taxon>Bacillota</taxon>
        <taxon>Negativicutes</taxon>
        <taxon>Acetonemataceae</taxon>
        <taxon>Anaerosporomusa</taxon>
    </lineage>
</organism>
<dbReference type="PANTHER" id="PTHR35789">
    <property type="entry name" value="SPORE GERMINATION PROTEIN B3"/>
    <property type="match status" value="1"/>
</dbReference>
<dbReference type="NCBIfam" id="TIGR02887">
    <property type="entry name" value="spore_ger_x_C"/>
    <property type="match status" value="1"/>
</dbReference>
<dbReference type="GO" id="GO:0009847">
    <property type="term" value="P:spore germination"/>
    <property type="evidence" value="ECO:0007669"/>
    <property type="project" value="InterPro"/>
</dbReference>
<dbReference type="Pfam" id="PF25198">
    <property type="entry name" value="Spore_GerAC_N"/>
    <property type="match status" value="1"/>
</dbReference>
<dbReference type="InterPro" id="IPR008844">
    <property type="entry name" value="Spore_GerAC-like"/>
</dbReference>
<evidence type="ECO:0000256" key="6">
    <source>
        <dbReference type="ARBA" id="ARBA00023139"/>
    </source>
</evidence>
<dbReference type="PANTHER" id="PTHR35789:SF1">
    <property type="entry name" value="SPORE GERMINATION PROTEIN B3"/>
    <property type="match status" value="1"/>
</dbReference>
<evidence type="ECO:0000313" key="10">
    <source>
        <dbReference type="EMBL" id="KYZ78267.1"/>
    </source>
</evidence>
<dbReference type="Pfam" id="PF05504">
    <property type="entry name" value="Spore_GerAC"/>
    <property type="match status" value="1"/>
</dbReference>
<evidence type="ECO:0000259" key="8">
    <source>
        <dbReference type="Pfam" id="PF05504"/>
    </source>
</evidence>
<evidence type="ECO:0000256" key="5">
    <source>
        <dbReference type="ARBA" id="ARBA00023136"/>
    </source>
</evidence>
<keyword evidence="7" id="KW-0449">Lipoprotein</keyword>
<comment type="subcellular location">
    <subcellularLocation>
        <location evidence="1">Membrane</location>
        <topology evidence="1">Lipid-anchor</topology>
    </subcellularLocation>
</comment>
<dbReference type="EMBL" id="LSGP01000001">
    <property type="protein sequence ID" value="KYZ78267.1"/>
    <property type="molecule type" value="Genomic_DNA"/>
</dbReference>
<dbReference type="InterPro" id="IPR038501">
    <property type="entry name" value="Spore_GerAC_C_sf"/>
</dbReference>
<dbReference type="InterPro" id="IPR046953">
    <property type="entry name" value="Spore_GerAC-like_C"/>
</dbReference>
<keyword evidence="11" id="KW-1185">Reference proteome</keyword>
<proteinExistence type="inferred from homology"/>
<keyword evidence="4" id="KW-0732">Signal</keyword>
<evidence type="ECO:0000259" key="9">
    <source>
        <dbReference type="Pfam" id="PF25198"/>
    </source>
</evidence>